<comment type="caution">
    <text evidence="2">The sequence shown here is derived from an EMBL/GenBank/DDBJ whole genome shotgun (WGS) entry which is preliminary data.</text>
</comment>
<sequence length="675" mass="72923">MKNKLILPFALTALFAALSGCGGESANVIPEKYDESTENGSCKSNSENCVEFVLDYPVDGINFLCSSDSKNRFVTLFDDKEGVSTGACKLGDTVTFSIRGENDKEIKLGSVKLSTLSNVASSTSPPRLTLLDIAAGITGTPASSLNPNDETVKVAMRFVKVIQAIGLKNNRITSPTDIQSVLITDNDRKGLDSISTSLETNDFKTAAHSDDEFNALFTPWLKLADISNADAFTVVQKLMNISTAAVFQPEFALFSTAEQAISAISGSNGLVGCDKDVCELTDKEKINLFGHFMLMTDRQGMTFGSGLQWRGKVDKNLSTIGTTNMQLLTQVRPVRMTATAQDNWIDPLTKSIDKNRNLGFKFDVDQTGSDPLIVRKGTLLADKMVIGTAGNLYKTLMGLSETYTPTEIDKERLGTWDQTISGTKYKGTLDLYKLYPVSYLDKSVFKSINNVATGENYIFPLYADLSFKFTDTSIKSVKLGVVIDRNGDIRTNIPAGVAANALTKPLTDVDLSTSADGCNSTNADGDVLDKFLMKDQKQVQQYRIGTVSRTFTKIGGVNPNTISIRMILADQFFGILDGALIGMNSSVKTSDNTSMTVGGALVQLEKLVAADAGTKPAISLTDSDNQKVKWANSLASFTNVYSKQNDSDAEAKEIAKLSGGEISISLAQCYSVKKK</sequence>
<dbReference type="AlphaFoldDB" id="A0A1A7REN2"/>
<dbReference type="RefSeq" id="WP_067761917.1">
    <property type="nucleotide sequence ID" value="NZ_LZDS01000002.1"/>
</dbReference>
<organism evidence="2 3">
    <name type="scientific">Acinetobacter gandensis</name>
    <dbReference type="NCBI Taxonomy" id="1443941"/>
    <lineage>
        <taxon>Bacteria</taxon>
        <taxon>Pseudomonadati</taxon>
        <taxon>Pseudomonadota</taxon>
        <taxon>Gammaproteobacteria</taxon>
        <taxon>Moraxellales</taxon>
        <taxon>Moraxellaceae</taxon>
        <taxon>Acinetobacter</taxon>
    </lineage>
</organism>
<evidence type="ECO:0008006" key="4">
    <source>
        <dbReference type="Google" id="ProtNLM"/>
    </source>
</evidence>
<reference evidence="3" key="1">
    <citation type="submission" date="2016-06" db="EMBL/GenBank/DDBJ databases">
        <authorList>
            <person name="Radolfova-Krizova L."/>
            <person name="Nemec A."/>
        </authorList>
    </citation>
    <scope>NUCLEOTIDE SEQUENCE [LARGE SCALE GENOMIC DNA]</scope>
    <source>
        <strain evidence="3">ANC 4275</strain>
    </source>
</reference>
<dbReference type="OrthoDB" id="6712396at2"/>
<evidence type="ECO:0000256" key="1">
    <source>
        <dbReference type="SAM" id="SignalP"/>
    </source>
</evidence>
<keyword evidence="3" id="KW-1185">Reference proteome</keyword>
<dbReference type="PROSITE" id="PS51257">
    <property type="entry name" value="PROKAR_LIPOPROTEIN"/>
    <property type="match status" value="1"/>
</dbReference>
<feature type="signal peptide" evidence="1">
    <location>
        <begin position="1"/>
        <end position="26"/>
    </location>
</feature>
<evidence type="ECO:0000313" key="2">
    <source>
        <dbReference type="EMBL" id="OBX29893.1"/>
    </source>
</evidence>
<gene>
    <name evidence="2" type="ORF">A9J31_11230</name>
</gene>
<keyword evidence="1" id="KW-0732">Signal</keyword>
<proteinExistence type="predicted"/>
<evidence type="ECO:0000313" key="3">
    <source>
        <dbReference type="Proteomes" id="UP000185753"/>
    </source>
</evidence>
<name>A0A1A7REN2_9GAMM</name>
<dbReference type="STRING" id="1443941.A9J31_11230"/>
<feature type="chain" id="PRO_5008360817" description="Flagellar protein FilF" evidence="1">
    <location>
        <begin position="27"/>
        <end position="675"/>
    </location>
</feature>
<protein>
    <recommendedName>
        <fullName evidence="4">Flagellar protein FilF</fullName>
    </recommendedName>
</protein>
<dbReference type="EMBL" id="LZDS01000002">
    <property type="protein sequence ID" value="OBX29893.1"/>
    <property type="molecule type" value="Genomic_DNA"/>
</dbReference>
<accession>A0A1A7REN2</accession>
<dbReference type="Proteomes" id="UP000185753">
    <property type="component" value="Unassembled WGS sequence"/>
</dbReference>